<dbReference type="Proteomes" id="UP001150238">
    <property type="component" value="Unassembled WGS sequence"/>
</dbReference>
<protein>
    <submittedName>
        <fullName evidence="1">Uncharacterized protein</fullName>
    </submittedName>
</protein>
<reference evidence="1" key="1">
    <citation type="submission" date="2022-08" db="EMBL/GenBank/DDBJ databases">
        <authorList>
            <consortium name="DOE Joint Genome Institute"/>
            <person name="Min B."/>
            <person name="Riley R."/>
            <person name="Sierra-Patev S."/>
            <person name="Naranjo-Ortiz M."/>
            <person name="Looney B."/>
            <person name="Konkel Z."/>
            <person name="Slot J.C."/>
            <person name="Sakamoto Y."/>
            <person name="Steenwyk J.L."/>
            <person name="Rokas A."/>
            <person name="Carro J."/>
            <person name="Camarero S."/>
            <person name="Ferreira P."/>
            <person name="Molpeceres G."/>
            <person name="Ruiz-Duenas F.J."/>
            <person name="Serrano A."/>
            <person name="Henrissat B."/>
            <person name="Drula E."/>
            <person name="Hughes K.W."/>
            <person name="Mata J.L."/>
            <person name="Ishikawa N.K."/>
            <person name="Vargas-Isla R."/>
            <person name="Ushijima S."/>
            <person name="Smith C.A."/>
            <person name="Ahrendt S."/>
            <person name="Andreopoulos W."/>
            <person name="He G."/>
            <person name="Labutti K."/>
            <person name="Lipzen A."/>
            <person name="Ng V."/>
            <person name="Sandor L."/>
            <person name="Barry K."/>
            <person name="Martinez A.T."/>
            <person name="Xiao Y."/>
            <person name="Gibbons J.G."/>
            <person name="Terashima K."/>
            <person name="Hibbett D.S."/>
            <person name="Grigoriev I.V."/>
        </authorList>
    </citation>
    <scope>NUCLEOTIDE SEQUENCE</scope>
    <source>
        <strain evidence="1">Sp2 HRB7682 ss15</strain>
    </source>
</reference>
<comment type="caution">
    <text evidence="1">The sequence shown here is derived from an EMBL/GenBank/DDBJ whole genome shotgun (WGS) entry which is preliminary data.</text>
</comment>
<dbReference type="AlphaFoldDB" id="A0A9W8ZRK2"/>
<evidence type="ECO:0000313" key="2">
    <source>
        <dbReference type="Proteomes" id="UP001150238"/>
    </source>
</evidence>
<proteinExistence type="predicted"/>
<gene>
    <name evidence="1" type="ORF">C8J55DRAFT_286787</name>
</gene>
<dbReference type="Gene3D" id="1.20.870.10">
    <property type="entry name" value="Son of sevenless (SoS) protein Chain: S domain 1"/>
    <property type="match status" value="1"/>
</dbReference>
<dbReference type="EMBL" id="JANVFS010000061">
    <property type="protein sequence ID" value="KAJ4464224.1"/>
    <property type="molecule type" value="Genomic_DNA"/>
</dbReference>
<organism evidence="1 2">
    <name type="scientific">Lentinula lateritia</name>
    <dbReference type="NCBI Taxonomy" id="40482"/>
    <lineage>
        <taxon>Eukaryota</taxon>
        <taxon>Fungi</taxon>
        <taxon>Dikarya</taxon>
        <taxon>Basidiomycota</taxon>
        <taxon>Agaricomycotina</taxon>
        <taxon>Agaricomycetes</taxon>
        <taxon>Agaricomycetidae</taxon>
        <taxon>Agaricales</taxon>
        <taxon>Marasmiineae</taxon>
        <taxon>Omphalotaceae</taxon>
        <taxon>Lentinula</taxon>
    </lineage>
</organism>
<evidence type="ECO:0000313" key="1">
    <source>
        <dbReference type="EMBL" id="KAJ4464224.1"/>
    </source>
</evidence>
<name>A0A9W8ZRK2_9AGAR</name>
<sequence>MYKGSLSGTSMVNIHRILSLVMVRSRKRNIVQFRVINTFKSMLTDEDILEKDDSYILARMKEFVLSEDVAQVIASRSLLALIERVQKFGETKRIVVKAAQTSPVLHLSYQGFSLISSNLSSMANMGSSSAGPSFSLLFSFLWETQSRLRAFFSQKA</sequence>
<reference evidence="1" key="2">
    <citation type="journal article" date="2023" name="Proc. Natl. Acad. Sci. U.S.A.">
        <title>A global phylogenomic analysis of the shiitake genus Lentinula.</title>
        <authorList>
            <person name="Sierra-Patev S."/>
            <person name="Min B."/>
            <person name="Naranjo-Ortiz M."/>
            <person name="Looney B."/>
            <person name="Konkel Z."/>
            <person name="Slot J.C."/>
            <person name="Sakamoto Y."/>
            <person name="Steenwyk J.L."/>
            <person name="Rokas A."/>
            <person name="Carro J."/>
            <person name="Camarero S."/>
            <person name="Ferreira P."/>
            <person name="Molpeceres G."/>
            <person name="Ruiz-Duenas F.J."/>
            <person name="Serrano A."/>
            <person name="Henrissat B."/>
            <person name="Drula E."/>
            <person name="Hughes K.W."/>
            <person name="Mata J.L."/>
            <person name="Ishikawa N.K."/>
            <person name="Vargas-Isla R."/>
            <person name="Ushijima S."/>
            <person name="Smith C.A."/>
            <person name="Donoghue J."/>
            <person name="Ahrendt S."/>
            <person name="Andreopoulos W."/>
            <person name="He G."/>
            <person name="LaButti K."/>
            <person name="Lipzen A."/>
            <person name="Ng V."/>
            <person name="Riley R."/>
            <person name="Sandor L."/>
            <person name="Barry K."/>
            <person name="Martinez A.T."/>
            <person name="Xiao Y."/>
            <person name="Gibbons J.G."/>
            <person name="Terashima K."/>
            <person name="Grigoriev I.V."/>
            <person name="Hibbett D."/>
        </authorList>
    </citation>
    <scope>NUCLEOTIDE SEQUENCE</scope>
    <source>
        <strain evidence="1">Sp2 HRB7682 ss15</strain>
    </source>
</reference>
<accession>A0A9W8ZRK2</accession>